<evidence type="ECO:0000313" key="8">
    <source>
        <dbReference type="EMBL" id="KAF5334256.1"/>
    </source>
</evidence>
<dbReference type="PROSITE" id="PS00687">
    <property type="entry name" value="ALDEHYDE_DEHYDR_GLU"/>
    <property type="match status" value="1"/>
</dbReference>
<dbReference type="InterPro" id="IPR012394">
    <property type="entry name" value="Aldehyde_DH_NAD(P)"/>
</dbReference>
<dbReference type="InterPro" id="IPR015590">
    <property type="entry name" value="Aldehyde_DH_dom"/>
</dbReference>
<dbReference type="Pfam" id="PF00171">
    <property type="entry name" value="Aldedh"/>
    <property type="match status" value="1"/>
</dbReference>
<dbReference type="GO" id="GO:0006081">
    <property type="term" value="P:aldehyde metabolic process"/>
    <property type="evidence" value="ECO:0007669"/>
    <property type="project" value="InterPro"/>
</dbReference>
<dbReference type="Gene3D" id="3.40.309.10">
    <property type="entry name" value="Aldehyde Dehydrogenase, Chain A, domain 2"/>
    <property type="match status" value="1"/>
</dbReference>
<dbReference type="InterPro" id="IPR029510">
    <property type="entry name" value="Ald_DH_CS_GLU"/>
</dbReference>
<evidence type="ECO:0000259" key="7">
    <source>
        <dbReference type="Pfam" id="PF00171"/>
    </source>
</evidence>
<dbReference type="InterPro" id="IPR016162">
    <property type="entry name" value="Ald_DH_N"/>
</dbReference>
<keyword evidence="2 3" id="KW-0560">Oxidoreductase</keyword>
<dbReference type="PANTHER" id="PTHR43570">
    <property type="entry name" value="ALDEHYDE DEHYDROGENASE"/>
    <property type="match status" value="1"/>
</dbReference>
<dbReference type="GO" id="GO:0004029">
    <property type="term" value="F:aldehyde dehydrogenase (NAD+) activity"/>
    <property type="evidence" value="ECO:0007669"/>
    <property type="project" value="TreeGrafter"/>
</dbReference>
<dbReference type="Gene3D" id="3.40.605.10">
    <property type="entry name" value="Aldehyde Dehydrogenase, Chain A, domain 1"/>
    <property type="match status" value="1"/>
</dbReference>
<dbReference type="InterPro" id="IPR016161">
    <property type="entry name" value="Ald_DH/histidinol_DH"/>
</dbReference>
<dbReference type="SUPFAM" id="SSF53720">
    <property type="entry name" value="ALDH-like"/>
    <property type="match status" value="1"/>
</dbReference>
<dbReference type="PROSITE" id="PS00070">
    <property type="entry name" value="ALDEHYDE_DEHYDR_CYS"/>
    <property type="match status" value="1"/>
</dbReference>
<dbReference type="GO" id="GO:0005737">
    <property type="term" value="C:cytoplasm"/>
    <property type="evidence" value="ECO:0007669"/>
    <property type="project" value="TreeGrafter"/>
</dbReference>
<dbReference type="EMBL" id="JAACJK010000073">
    <property type="protein sequence ID" value="KAF5334256.1"/>
    <property type="molecule type" value="Genomic_DNA"/>
</dbReference>
<accession>A0A8H5FEW5</accession>
<protein>
    <recommendedName>
        <fullName evidence="3">Aldehyde dehydrogenase</fullName>
    </recommendedName>
</protein>
<gene>
    <name evidence="8" type="ORF">D9611_014583</name>
</gene>
<feature type="active site" evidence="4 5">
    <location>
        <position position="237"/>
    </location>
</feature>
<evidence type="ECO:0000256" key="1">
    <source>
        <dbReference type="ARBA" id="ARBA00009986"/>
    </source>
</evidence>
<dbReference type="InterPro" id="IPR016163">
    <property type="entry name" value="Ald_DH_C"/>
</dbReference>
<dbReference type="OrthoDB" id="440325at2759"/>
<organism evidence="8 9">
    <name type="scientific">Ephemerocybe angulata</name>
    <dbReference type="NCBI Taxonomy" id="980116"/>
    <lineage>
        <taxon>Eukaryota</taxon>
        <taxon>Fungi</taxon>
        <taxon>Dikarya</taxon>
        <taxon>Basidiomycota</taxon>
        <taxon>Agaricomycotina</taxon>
        <taxon>Agaricomycetes</taxon>
        <taxon>Agaricomycetidae</taxon>
        <taxon>Agaricales</taxon>
        <taxon>Agaricineae</taxon>
        <taxon>Psathyrellaceae</taxon>
        <taxon>Ephemerocybe</taxon>
    </lineage>
</organism>
<comment type="similarity">
    <text evidence="1 3 6">Belongs to the aldehyde dehydrogenase family.</text>
</comment>
<dbReference type="InterPro" id="IPR016160">
    <property type="entry name" value="Ald_DH_CS_CYS"/>
</dbReference>
<proteinExistence type="inferred from homology"/>
<evidence type="ECO:0000256" key="4">
    <source>
        <dbReference type="PIRSR" id="PIRSR036492-1"/>
    </source>
</evidence>
<feature type="domain" description="Aldehyde dehydrogenase" evidence="7">
    <location>
        <begin position="43"/>
        <end position="489"/>
    </location>
</feature>
<dbReference type="AlphaFoldDB" id="A0A8H5FEW5"/>
<comment type="caution">
    <text evidence="8">The sequence shown here is derived from an EMBL/GenBank/DDBJ whole genome shotgun (WGS) entry which is preliminary data.</text>
</comment>
<feature type="active site" evidence="4">
    <location>
        <position position="275"/>
    </location>
</feature>
<evidence type="ECO:0000256" key="6">
    <source>
        <dbReference type="RuleBase" id="RU003345"/>
    </source>
</evidence>
<sequence>MTTPLSEITEIHASLSSTFLTSLSSSTKPNTTPSSKAGQYPVLSLPYRQHQLLQLARLVQENADALCHSLWVDEGKPRQEVLMAEIGAVIDRALKSARELEAWVGGGADMGEDVKLAGWQVGWKARVEKKAKGVVLIISPWNYPITLTLQPVCGAIAAGCPALIKPSEVVPTFSKLLAELVPKYLDPATYRVALGGVPEITRILELKWAHIFYTGNARVARIIAAAAAKHLTPMTLELGGKSPVIIDGASLGEAELRVAARRIVWGKVNNAGQICVAPDYVLIEPAYIPQFISACRAALDSFFPNGALNSHDYGRIVSEAHFSRVKGLLRDTKGRVVIGGGVLDGSGGPHEGAWARGVEPTVVLLDEATAADDVLLQDELFAPILPILPVASVAAALEYVRAHAHPLVIYAFTESDEVKREVKAGTMSGNVVFNDTFNQLSGAYLSFVRFSFRRASILDEIPFGGVGESGYGRQPLKWTFEEFVYLRSVLDVPFSEEPKFGGRYPPSSKESLDFFERCLKVPIASVEELGGR</sequence>
<keyword evidence="9" id="KW-1185">Reference proteome</keyword>
<evidence type="ECO:0000256" key="5">
    <source>
        <dbReference type="PROSITE-ProRule" id="PRU10007"/>
    </source>
</evidence>
<reference evidence="8 9" key="1">
    <citation type="journal article" date="2020" name="ISME J.">
        <title>Uncovering the hidden diversity of litter-decomposition mechanisms in mushroom-forming fungi.</title>
        <authorList>
            <person name="Floudas D."/>
            <person name="Bentzer J."/>
            <person name="Ahren D."/>
            <person name="Johansson T."/>
            <person name="Persson P."/>
            <person name="Tunlid A."/>
        </authorList>
    </citation>
    <scope>NUCLEOTIDE SEQUENCE [LARGE SCALE GENOMIC DNA]</scope>
    <source>
        <strain evidence="8 9">CBS 175.51</strain>
    </source>
</reference>
<evidence type="ECO:0000313" key="9">
    <source>
        <dbReference type="Proteomes" id="UP000541558"/>
    </source>
</evidence>
<dbReference type="Proteomes" id="UP000541558">
    <property type="component" value="Unassembled WGS sequence"/>
</dbReference>
<name>A0A8H5FEW5_9AGAR</name>
<evidence type="ECO:0000256" key="3">
    <source>
        <dbReference type="PIRNR" id="PIRNR036492"/>
    </source>
</evidence>
<dbReference type="PIRSF" id="PIRSF036492">
    <property type="entry name" value="ALDH"/>
    <property type="match status" value="1"/>
</dbReference>
<evidence type="ECO:0000256" key="2">
    <source>
        <dbReference type="ARBA" id="ARBA00023002"/>
    </source>
</evidence>
<dbReference type="PANTHER" id="PTHR43570:SF16">
    <property type="entry name" value="ALDEHYDE DEHYDROGENASE TYPE III, ISOFORM Q"/>
    <property type="match status" value="1"/>
</dbReference>